<dbReference type="EMBL" id="JAIZAY010000002">
    <property type="protein sequence ID" value="KAJ8046427.1"/>
    <property type="molecule type" value="Genomic_DNA"/>
</dbReference>
<dbReference type="GO" id="GO:0002116">
    <property type="term" value="C:semaphorin receptor complex"/>
    <property type="evidence" value="ECO:0007669"/>
    <property type="project" value="TreeGrafter"/>
</dbReference>
<evidence type="ECO:0000256" key="1">
    <source>
        <dbReference type="PROSITE-ProRule" id="PRU00352"/>
    </source>
</evidence>
<sequence>MSKVLLLFIGKVFCQIGDDSLSFHITYSVEVFQSLEKWNKTLTLLTVISEDIYTAGNNAIFHLSKDLNIKSLHLTNEEENIYKILAVSESLERLVTCSSGRARGCQLRNLNDVNKTYPSANVKFHANIVASGKFKTIGLIAPGILKDSSLYVARSIDLTGKDEGSCPLFERSLAESGHNDRETNTMSERVKSSFVIYYSDGFSYKGFVYFLASQREDASTTDSYVVPKLSRICQRARGEKFESFTELKITCRGGSGNLYSITQSAHLIGEDLFIVLNKYGDDPTQFDPQPQSALCIYNMEVINTAFQASIQACACEPPGSDLNSNNNYLGRARCGLFSKLVCKAYDLHSICSL</sequence>
<organism evidence="3 4">
    <name type="scientific">Holothuria leucospilota</name>
    <name type="common">Black long sea cucumber</name>
    <name type="synonym">Mertensiothuria leucospilota</name>
    <dbReference type="NCBI Taxonomy" id="206669"/>
    <lineage>
        <taxon>Eukaryota</taxon>
        <taxon>Metazoa</taxon>
        <taxon>Echinodermata</taxon>
        <taxon>Eleutherozoa</taxon>
        <taxon>Echinozoa</taxon>
        <taxon>Holothuroidea</taxon>
        <taxon>Aspidochirotacea</taxon>
        <taxon>Aspidochirotida</taxon>
        <taxon>Holothuriidae</taxon>
        <taxon>Holothuria</taxon>
    </lineage>
</organism>
<dbReference type="InterPro" id="IPR001627">
    <property type="entry name" value="Semap_dom"/>
</dbReference>
<comment type="caution">
    <text evidence="3">The sequence shown here is derived from an EMBL/GenBank/DDBJ whole genome shotgun (WGS) entry which is preliminary data.</text>
</comment>
<dbReference type="Gene3D" id="2.130.10.10">
    <property type="entry name" value="YVTN repeat-like/Quinoprotein amine dehydrogenase"/>
    <property type="match status" value="1"/>
</dbReference>
<dbReference type="InterPro" id="IPR015943">
    <property type="entry name" value="WD40/YVTN_repeat-like_dom_sf"/>
</dbReference>
<evidence type="ECO:0000259" key="2">
    <source>
        <dbReference type="PROSITE" id="PS51004"/>
    </source>
</evidence>
<dbReference type="GO" id="GO:0030334">
    <property type="term" value="P:regulation of cell migration"/>
    <property type="evidence" value="ECO:0007669"/>
    <property type="project" value="TreeGrafter"/>
</dbReference>
<dbReference type="AlphaFoldDB" id="A0A9Q1CJ61"/>
<reference evidence="3" key="1">
    <citation type="submission" date="2021-10" db="EMBL/GenBank/DDBJ databases">
        <title>Tropical sea cucumber genome reveals ecological adaptation and Cuvierian tubules defense mechanism.</title>
        <authorList>
            <person name="Chen T."/>
        </authorList>
    </citation>
    <scope>NUCLEOTIDE SEQUENCE</scope>
    <source>
        <strain evidence="3">Nanhai2018</strain>
        <tissue evidence="3">Muscle</tissue>
    </source>
</reference>
<dbReference type="GO" id="GO:0050772">
    <property type="term" value="P:positive regulation of axonogenesis"/>
    <property type="evidence" value="ECO:0007669"/>
    <property type="project" value="TreeGrafter"/>
</dbReference>
<dbReference type="InterPro" id="IPR031148">
    <property type="entry name" value="Plexin"/>
</dbReference>
<dbReference type="PANTHER" id="PTHR22625:SF44">
    <property type="entry name" value="PLEXIN-B"/>
    <property type="match status" value="1"/>
</dbReference>
<dbReference type="GO" id="GO:0005886">
    <property type="term" value="C:plasma membrane"/>
    <property type="evidence" value="ECO:0007669"/>
    <property type="project" value="TreeGrafter"/>
</dbReference>
<dbReference type="PANTHER" id="PTHR22625">
    <property type="entry name" value="PLEXIN"/>
    <property type="match status" value="1"/>
</dbReference>
<gene>
    <name evidence="3" type="ORF">HOLleu_05091</name>
</gene>
<dbReference type="GO" id="GO:0017154">
    <property type="term" value="F:semaphorin receptor activity"/>
    <property type="evidence" value="ECO:0007669"/>
    <property type="project" value="InterPro"/>
</dbReference>
<feature type="domain" description="Sema" evidence="2">
    <location>
        <begin position="1"/>
        <end position="353"/>
    </location>
</feature>
<name>A0A9Q1CJ61_HOLLE</name>
<dbReference type="SMART" id="SM00630">
    <property type="entry name" value="Sema"/>
    <property type="match status" value="1"/>
</dbReference>
<proteinExistence type="predicted"/>
<evidence type="ECO:0000313" key="4">
    <source>
        <dbReference type="Proteomes" id="UP001152320"/>
    </source>
</evidence>
<evidence type="ECO:0000313" key="3">
    <source>
        <dbReference type="EMBL" id="KAJ8046427.1"/>
    </source>
</evidence>
<protein>
    <submittedName>
        <fullName evidence="3">Plexin-A3</fullName>
    </submittedName>
</protein>
<dbReference type="GO" id="GO:0007162">
    <property type="term" value="P:negative regulation of cell adhesion"/>
    <property type="evidence" value="ECO:0007669"/>
    <property type="project" value="TreeGrafter"/>
</dbReference>
<dbReference type="InterPro" id="IPR036352">
    <property type="entry name" value="Semap_dom_sf"/>
</dbReference>
<dbReference type="OrthoDB" id="125363at2759"/>
<accession>A0A9Q1CJ61</accession>
<dbReference type="GO" id="GO:0008360">
    <property type="term" value="P:regulation of cell shape"/>
    <property type="evidence" value="ECO:0007669"/>
    <property type="project" value="TreeGrafter"/>
</dbReference>
<dbReference type="PROSITE" id="PS51004">
    <property type="entry name" value="SEMA"/>
    <property type="match status" value="1"/>
</dbReference>
<dbReference type="Proteomes" id="UP001152320">
    <property type="component" value="Chromosome 2"/>
</dbReference>
<keyword evidence="4" id="KW-1185">Reference proteome</keyword>
<dbReference type="SUPFAM" id="SSF101912">
    <property type="entry name" value="Sema domain"/>
    <property type="match status" value="1"/>
</dbReference>
<comment type="caution">
    <text evidence="1">Lacks conserved residue(s) required for the propagation of feature annotation.</text>
</comment>